<accession>A0A7K1YEK0</accession>
<dbReference type="Proteomes" id="UP000466586">
    <property type="component" value="Unassembled WGS sequence"/>
</dbReference>
<evidence type="ECO:0000313" key="3">
    <source>
        <dbReference type="Proteomes" id="UP000466586"/>
    </source>
</evidence>
<dbReference type="GO" id="GO:0004540">
    <property type="term" value="F:RNA nuclease activity"/>
    <property type="evidence" value="ECO:0007669"/>
    <property type="project" value="InterPro"/>
</dbReference>
<dbReference type="PANTHER" id="PTHR35458">
    <property type="entry name" value="SLR0755 PROTEIN"/>
    <property type="match status" value="1"/>
</dbReference>
<organism evidence="2 3">
    <name type="scientific">Hufsiella arboris</name>
    <dbReference type="NCBI Taxonomy" id="2695275"/>
    <lineage>
        <taxon>Bacteria</taxon>
        <taxon>Pseudomonadati</taxon>
        <taxon>Bacteroidota</taxon>
        <taxon>Sphingobacteriia</taxon>
        <taxon>Sphingobacteriales</taxon>
        <taxon>Sphingobacteriaceae</taxon>
        <taxon>Hufsiella</taxon>
    </lineage>
</organism>
<dbReference type="AlphaFoldDB" id="A0A7K1YEK0"/>
<protein>
    <submittedName>
        <fullName evidence="2">NYN domain-containing protein</fullName>
    </submittedName>
</protein>
<comment type="caution">
    <text evidence="2">The sequence shown here is derived from an EMBL/GenBank/DDBJ whole genome shotgun (WGS) entry which is preliminary data.</text>
</comment>
<evidence type="ECO:0000313" key="2">
    <source>
        <dbReference type="EMBL" id="MXV52458.1"/>
    </source>
</evidence>
<dbReference type="InterPro" id="IPR021139">
    <property type="entry name" value="NYN"/>
</dbReference>
<dbReference type="Gene3D" id="3.40.50.1010">
    <property type="entry name" value="5'-nuclease"/>
    <property type="match status" value="1"/>
</dbReference>
<dbReference type="CDD" id="cd10911">
    <property type="entry name" value="PIN_LabA"/>
    <property type="match status" value="1"/>
</dbReference>
<name>A0A7K1YEK0_9SPHI</name>
<dbReference type="RefSeq" id="WP_160845640.1">
    <property type="nucleotide sequence ID" value="NZ_WVHT01000008.1"/>
</dbReference>
<dbReference type="InterPro" id="IPR047140">
    <property type="entry name" value="LabA"/>
</dbReference>
<evidence type="ECO:0000259" key="1">
    <source>
        <dbReference type="Pfam" id="PF01936"/>
    </source>
</evidence>
<reference evidence="2 3" key="1">
    <citation type="submission" date="2019-11" db="EMBL/GenBank/DDBJ databases">
        <title>Pedobacter sp. HMF7647 Genome sequencing and assembly.</title>
        <authorList>
            <person name="Kang H."/>
            <person name="Kim H."/>
            <person name="Joh K."/>
        </authorList>
    </citation>
    <scope>NUCLEOTIDE SEQUENCE [LARGE SCALE GENOMIC DNA]</scope>
    <source>
        <strain evidence="2 3">HMF7647</strain>
    </source>
</reference>
<dbReference type="Pfam" id="PF01936">
    <property type="entry name" value="NYN"/>
    <property type="match status" value="1"/>
</dbReference>
<dbReference type="EMBL" id="WVHT01000008">
    <property type="protein sequence ID" value="MXV52458.1"/>
    <property type="molecule type" value="Genomic_DNA"/>
</dbReference>
<feature type="domain" description="NYN" evidence="1">
    <location>
        <begin position="2"/>
        <end position="152"/>
    </location>
</feature>
<keyword evidence="3" id="KW-1185">Reference proteome</keyword>
<gene>
    <name evidence="2" type="ORF">GS399_15895</name>
</gene>
<proteinExistence type="predicted"/>
<dbReference type="PANTHER" id="PTHR35458:SF2">
    <property type="entry name" value="SLR0755 PROTEIN"/>
    <property type="match status" value="1"/>
</dbReference>
<sequence>MRISVFVDGANFFFMQKQKLQWFADPKKLLDFIGTKGEINEAFYYIGQDAPPEAKQQAFLDALPTMGYSLVSKQIKTIYDTRTGATKRKANLDIEIVLDMFNTIDHYDMAVLVSGDGDFERALTLLRARGKQLLVVATEGFIARELRNVAGRHYLDMQSIKVDIEKTRY</sequence>